<evidence type="ECO:0000256" key="1">
    <source>
        <dbReference type="SAM" id="SignalP"/>
    </source>
</evidence>
<dbReference type="Proteomes" id="UP000268162">
    <property type="component" value="Unassembled WGS sequence"/>
</dbReference>
<dbReference type="AlphaFoldDB" id="A0A4P9ZMV8"/>
<gene>
    <name evidence="2" type="ORF">BJ085DRAFT_39921</name>
</gene>
<reference evidence="3" key="1">
    <citation type="journal article" date="2018" name="Nat. Microbiol.">
        <title>Leveraging single-cell genomics to expand the fungal tree of life.</title>
        <authorList>
            <person name="Ahrendt S.R."/>
            <person name="Quandt C.A."/>
            <person name="Ciobanu D."/>
            <person name="Clum A."/>
            <person name="Salamov A."/>
            <person name="Andreopoulos B."/>
            <person name="Cheng J.F."/>
            <person name="Woyke T."/>
            <person name="Pelin A."/>
            <person name="Henrissat B."/>
            <person name="Reynolds N.K."/>
            <person name="Benny G.L."/>
            <person name="Smith M.E."/>
            <person name="James T.Y."/>
            <person name="Grigoriev I.V."/>
        </authorList>
    </citation>
    <scope>NUCLEOTIDE SEQUENCE [LARGE SCALE GENOMIC DNA]</scope>
    <source>
        <strain evidence="3">RSA 468</strain>
    </source>
</reference>
<accession>A0A4P9ZMV8</accession>
<dbReference type="EMBL" id="ML003675">
    <property type="protein sequence ID" value="RKP33640.1"/>
    <property type="molecule type" value="Genomic_DNA"/>
</dbReference>
<feature type="chain" id="PRO_5020343668" evidence="1">
    <location>
        <begin position="19"/>
        <end position="264"/>
    </location>
</feature>
<protein>
    <submittedName>
        <fullName evidence="2">Uncharacterized protein</fullName>
    </submittedName>
</protein>
<keyword evidence="3" id="KW-1185">Reference proteome</keyword>
<evidence type="ECO:0000313" key="2">
    <source>
        <dbReference type="EMBL" id="RKP33640.1"/>
    </source>
</evidence>
<sequence length="264" mass="28532">MKVQCSALIVMALVGAHAIPQYANSIPTQQVESLSNTEAAPGYFDKIKTALRRPIDSISSRFSSGQTVEYPASGLPKQCYVLYNAKNEGLSAKGRAFGLQANRIMNKFTSGSQATADPTATGATPEQFDIQALSDLKNSFEQVNEGDSDKLLTKNPVPSDGFQLTTYALLPTETGAFAIKVTAESQISFFNYYSAGAKAEKVRYMSLDSTNSDTTEHVRIMETCFGDALPAENTDTALSTDSYVPSFVETAPSDMRANSMDNIY</sequence>
<organism evidence="2 3">
    <name type="scientific">Dimargaris cristalligena</name>
    <dbReference type="NCBI Taxonomy" id="215637"/>
    <lineage>
        <taxon>Eukaryota</taxon>
        <taxon>Fungi</taxon>
        <taxon>Fungi incertae sedis</taxon>
        <taxon>Zoopagomycota</taxon>
        <taxon>Kickxellomycotina</taxon>
        <taxon>Dimargaritomycetes</taxon>
        <taxon>Dimargaritales</taxon>
        <taxon>Dimargaritaceae</taxon>
        <taxon>Dimargaris</taxon>
    </lineage>
</organism>
<keyword evidence="1" id="KW-0732">Signal</keyword>
<proteinExistence type="predicted"/>
<evidence type="ECO:0000313" key="3">
    <source>
        <dbReference type="Proteomes" id="UP000268162"/>
    </source>
</evidence>
<name>A0A4P9ZMV8_9FUNG</name>
<feature type="signal peptide" evidence="1">
    <location>
        <begin position="1"/>
        <end position="18"/>
    </location>
</feature>